<dbReference type="Proteomes" id="UP000270205">
    <property type="component" value="Unassembled WGS sequence"/>
</dbReference>
<sequence>MEHGMVTIVVDDKMLILKEIPKDDLELLPHKFYNDDSVKVYSITLKGKEIKNDSKMVVYLNKELVFEKQ</sequence>
<organism evidence="1 2">
    <name type="scientific">Bergeyella zoohelcum</name>
    <dbReference type="NCBI Taxonomy" id="1015"/>
    <lineage>
        <taxon>Bacteria</taxon>
        <taxon>Pseudomonadati</taxon>
        <taxon>Bacteroidota</taxon>
        <taxon>Flavobacteriia</taxon>
        <taxon>Flavobacteriales</taxon>
        <taxon>Weeksellaceae</taxon>
        <taxon>Bergeyella</taxon>
    </lineage>
</organism>
<dbReference type="AlphaFoldDB" id="A0A7Z9CGR9"/>
<dbReference type="EMBL" id="UYIV01000001">
    <property type="protein sequence ID" value="VDH05791.1"/>
    <property type="molecule type" value="Genomic_DNA"/>
</dbReference>
<gene>
    <name evidence="1" type="ORF">NCTC12929_01960</name>
</gene>
<evidence type="ECO:0000313" key="2">
    <source>
        <dbReference type="Proteomes" id="UP000270205"/>
    </source>
</evidence>
<comment type="caution">
    <text evidence="1">The sequence shown here is derived from an EMBL/GenBank/DDBJ whole genome shotgun (WGS) entry which is preliminary data.</text>
</comment>
<name>A0A7Z9CGR9_9FLAO</name>
<dbReference type="RefSeq" id="WP_125151669.1">
    <property type="nucleotide sequence ID" value="NZ_UYIV01000001.1"/>
</dbReference>
<proteinExistence type="predicted"/>
<protein>
    <submittedName>
        <fullName evidence="1">Uncharacterized protein</fullName>
    </submittedName>
</protein>
<reference evidence="1 2" key="1">
    <citation type="submission" date="2018-11" db="EMBL/GenBank/DDBJ databases">
        <authorList>
            <consortium name="Pathogen Informatics"/>
        </authorList>
    </citation>
    <scope>NUCLEOTIDE SEQUENCE [LARGE SCALE GENOMIC DNA]</scope>
    <source>
        <strain evidence="1 2">NCTC12929</strain>
    </source>
</reference>
<accession>A0A7Z9CGR9</accession>
<evidence type="ECO:0000313" key="1">
    <source>
        <dbReference type="EMBL" id="VDH05791.1"/>
    </source>
</evidence>